<evidence type="ECO:0000313" key="2">
    <source>
        <dbReference type="EMBL" id="KAL2345073.1"/>
    </source>
</evidence>
<gene>
    <name evidence="2" type="ORF">Fmac_006358</name>
</gene>
<dbReference type="AlphaFoldDB" id="A0ABD1NAD1"/>
<keyword evidence="1" id="KW-1133">Transmembrane helix</keyword>
<feature type="transmembrane region" description="Helical" evidence="1">
    <location>
        <begin position="83"/>
        <end position="105"/>
    </location>
</feature>
<accession>A0ABD1NAD1</accession>
<dbReference type="EMBL" id="JBGMDY010000002">
    <property type="protein sequence ID" value="KAL2345073.1"/>
    <property type="molecule type" value="Genomic_DNA"/>
</dbReference>
<dbReference type="Proteomes" id="UP001603857">
    <property type="component" value="Unassembled WGS sequence"/>
</dbReference>
<evidence type="ECO:0000256" key="1">
    <source>
        <dbReference type="SAM" id="Phobius"/>
    </source>
</evidence>
<keyword evidence="1" id="KW-0812">Transmembrane</keyword>
<proteinExistence type="predicted"/>
<keyword evidence="3" id="KW-1185">Reference proteome</keyword>
<keyword evidence="1" id="KW-0472">Membrane</keyword>
<evidence type="ECO:0000313" key="3">
    <source>
        <dbReference type="Proteomes" id="UP001603857"/>
    </source>
</evidence>
<sequence>MKKKIYSIVEKLETDLISFTCMLHVITRNASNHREKDGASVAGEASSLSTLMPTQKHGDAAAKNVEFGTLLLNQVTALLAKRLAGITSSLLLLLLLILLACVAFLHCHE</sequence>
<protein>
    <submittedName>
        <fullName evidence="2">Uncharacterized protein</fullName>
    </submittedName>
</protein>
<reference evidence="2 3" key="1">
    <citation type="submission" date="2024-08" db="EMBL/GenBank/DDBJ databases">
        <title>Insights into the chromosomal genome structure of Flemingia macrophylla.</title>
        <authorList>
            <person name="Ding Y."/>
            <person name="Zhao Y."/>
            <person name="Bi W."/>
            <person name="Wu M."/>
            <person name="Zhao G."/>
            <person name="Gong Y."/>
            <person name="Li W."/>
            <person name="Zhang P."/>
        </authorList>
    </citation>
    <scope>NUCLEOTIDE SEQUENCE [LARGE SCALE GENOMIC DNA]</scope>
    <source>
        <strain evidence="2">DYQJB</strain>
        <tissue evidence="2">Leaf</tissue>
    </source>
</reference>
<organism evidence="2 3">
    <name type="scientific">Flemingia macrophylla</name>
    <dbReference type="NCBI Taxonomy" id="520843"/>
    <lineage>
        <taxon>Eukaryota</taxon>
        <taxon>Viridiplantae</taxon>
        <taxon>Streptophyta</taxon>
        <taxon>Embryophyta</taxon>
        <taxon>Tracheophyta</taxon>
        <taxon>Spermatophyta</taxon>
        <taxon>Magnoliopsida</taxon>
        <taxon>eudicotyledons</taxon>
        <taxon>Gunneridae</taxon>
        <taxon>Pentapetalae</taxon>
        <taxon>rosids</taxon>
        <taxon>fabids</taxon>
        <taxon>Fabales</taxon>
        <taxon>Fabaceae</taxon>
        <taxon>Papilionoideae</taxon>
        <taxon>50 kb inversion clade</taxon>
        <taxon>NPAAA clade</taxon>
        <taxon>indigoferoid/millettioid clade</taxon>
        <taxon>Phaseoleae</taxon>
        <taxon>Flemingia</taxon>
    </lineage>
</organism>
<name>A0ABD1NAD1_9FABA</name>
<comment type="caution">
    <text evidence="2">The sequence shown here is derived from an EMBL/GenBank/DDBJ whole genome shotgun (WGS) entry which is preliminary data.</text>
</comment>